<reference evidence="1 2" key="1">
    <citation type="submission" date="2018-11" db="EMBL/GenBank/DDBJ databases">
        <title>Complete genome sequence of Microcystis aeruginosa NIES-102.</title>
        <authorList>
            <person name="Yamaguchi H."/>
            <person name="Suzuki S."/>
            <person name="Kawachi M."/>
        </authorList>
    </citation>
    <scope>NUCLEOTIDE SEQUENCE [LARGE SCALE GENOMIC DNA]</scope>
    <source>
        <strain evidence="1 2">NIES-102</strain>
    </source>
</reference>
<dbReference type="KEGG" id="mvz:myaer102_19840"/>
<protein>
    <submittedName>
        <fullName evidence="1">Uncharacterized protein</fullName>
    </submittedName>
</protein>
<sequence length="92" mass="10496">MEVLEKGLKAAEQDFRQQAALNAKEERIRLLLQRKGNISDDSITIDELESLGFRAFSDILPFLERLEEADLAQRLNQEDVTVFEPILLPPAD</sequence>
<dbReference type="AlphaFoldDB" id="A0A3G9JHI7"/>
<dbReference type="Proteomes" id="UP000278152">
    <property type="component" value="Chromosome"/>
</dbReference>
<gene>
    <name evidence="1" type="ORF">myaer102_19840</name>
</gene>
<evidence type="ECO:0000313" key="2">
    <source>
        <dbReference type="Proteomes" id="UP000278152"/>
    </source>
</evidence>
<accession>A0A3G9JHI7</accession>
<dbReference type="EMBL" id="AP019314">
    <property type="protein sequence ID" value="BBH39452.1"/>
    <property type="molecule type" value="Genomic_DNA"/>
</dbReference>
<evidence type="ECO:0000313" key="1">
    <source>
        <dbReference type="EMBL" id="BBH39452.1"/>
    </source>
</evidence>
<organism evidence="1 2">
    <name type="scientific">Microcystis viridis NIES-102</name>
    <dbReference type="NCBI Taxonomy" id="213615"/>
    <lineage>
        <taxon>Bacteria</taxon>
        <taxon>Bacillati</taxon>
        <taxon>Cyanobacteriota</taxon>
        <taxon>Cyanophyceae</taxon>
        <taxon>Oscillatoriophycideae</taxon>
        <taxon>Chroococcales</taxon>
        <taxon>Microcystaceae</taxon>
        <taxon>Microcystis</taxon>
    </lineage>
</organism>
<dbReference type="RefSeq" id="WP_232023829.1">
    <property type="nucleotide sequence ID" value="NZ_AP019314.1"/>
</dbReference>
<proteinExistence type="predicted"/>
<name>A0A3G9JHI7_MICVR</name>